<feature type="region of interest" description="Disordered" evidence="1">
    <location>
        <begin position="63"/>
        <end position="90"/>
    </location>
</feature>
<dbReference type="AlphaFoldDB" id="C3YBR7"/>
<gene>
    <name evidence="2" type="ORF">BRAFLDRAFT_67665</name>
</gene>
<sequence>MAAGQVVNSASCHQATISQNVQADDREGCGNSPNTEADSGMYETIPDIIDPYARSPYVFDVPQYHSSADNTGAENREGTRTGPTAQACDQTYNNREVSNDDAVENQNKIKKNSTEDRQTVRSLLEGCDRGY</sequence>
<feature type="compositionally biased region" description="Polar residues" evidence="1">
    <location>
        <begin position="64"/>
        <end position="73"/>
    </location>
</feature>
<accession>C3YBR7</accession>
<feature type="region of interest" description="Disordered" evidence="1">
    <location>
        <begin position="1"/>
        <end position="47"/>
    </location>
</feature>
<feature type="compositionally biased region" description="Polar residues" evidence="1">
    <location>
        <begin position="81"/>
        <end position="90"/>
    </location>
</feature>
<feature type="compositionally biased region" description="Polar residues" evidence="1">
    <location>
        <begin position="1"/>
        <end position="22"/>
    </location>
</feature>
<name>C3YBR7_BRAFL</name>
<dbReference type="InParanoid" id="C3YBR7"/>
<evidence type="ECO:0000313" key="2">
    <source>
        <dbReference type="EMBL" id="EEN62424.1"/>
    </source>
</evidence>
<reference evidence="2" key="1">
    <citation type="journal article" date="2008" name="Nature">
        <title>The amphioxus genome and the evolution of the chordate karyotype.</title>
        <authorList>
            <consortium name="US DOE Joint Genome Institute (JGI-PGF)"/>
            <person name="Putnam N.H."/>
            <person name="Butts T."/>
            <person name="Ferrier D.E.K."/>
            <person name="Furlong R.F."/>
            <person name="Hellsten U."/>
            <person name="Kawashima T."/>
            <person name="Robinson-Rechavi M."/>
            <person name="Shoguchi E."/>
            <person name="Terry A."/>
            <person name="Yu J.-K."/>
            <person name="Benito-Gutierrez E.L."/>
            <person name="Dubchak I."/>
            <person name="Garcia-Fernandez J."/>
            <person name="Gibson-Brown J.J."/>
            <person name="Grigoriev I.V."/>
            <person name="Horton A.C."/>
            <person name="de Jong P.J."/>
            <person name="Jurka J."/>
            <person name="Kapitonov V.V."/>
            <person name="Kohara Y."/>
            <person name="Kuroki Y."/>
            <person name="Lindquist E."/>
            <person name="Lucas S."/>
            <person name="Osoegawa K."/>
            <person name="Pennacchio L.A."/>
            <person name="Salamov A.A."/>
            <person name="Satou Y."/>
            <person name="Sauka-Spengler T."/>
            <person name="Schmutz J."/>
            <person name="Shin-I T."/>
            <person name="Toyoda A."/>
            <person name="Bronner-Fraser M."/>
            <person name="Fujiyama A."/>
            <person name="Holland L.Z."/>
            <person name="Holland P.W.H."/>
            <person name="Satoh N."/>
            <person name="Rokhsar D.S."/>
        </authorList>
    </citation>
    <scope>NUCLEOTIDE SEQUENCE [LARGE SCALE GENOMIC DNA]</scope>
    <source>
        <strain evidence="2">S238N-H82</strain>
        <tissue evidence="2">Testes</tissue>
    </source>
</reference>
<organism>
    <name type="scientific">Branchiostoma floridae</name>
    <name type="common">Florida lancelet</name>
    <name type="synonym">Amphioxus</name>
    <dbReference type="NCBI Taxonomy" id="7739"/>
    <lineage>
        <taxon>Eukaryota</taxon>
        <taxon>Metazoa</taxon>
        <taxon>Chordata</taxon>
        <taxon>Cephalochordata</taxon>
        <taxon>Leptocardii</taxon>
        <taxon>Amphioxiformes</taxon>
        <taxon>Branchiostomatidae</taxon>
        <taxon>Branchiostoma</taxon>
    </lineage>
</organism>
<evidence type="ECO:0000256" key="1">
    <source>
        <dbReference type="SAM" id="MobiDB-lite"/>
    </source>
</evidence>
<feature type="region of interest" description="Disordered" evidence="1">
    <location>
        <begin position="109"/>
        <end position="131"/>
    </location>
</feature>
<dbReference type="EMBL" id="GG666497">
    <property type="protein sequence ID" value="EEN62424.1"/>
    <property type="molecule type" value="Genomic_DNA"/>
</dbReference>
<protein>
    <submittedName>
        <fullName evidence="2">Uncharacterized protein</fullName>
    </submittedName>
</protein>
<proteinExistence type="predicted"/>